<accession>A0A3B0UKK2</accession>
<dbReference type="AlphaFoldDB" id="A0A3B0UKK2"/>
<dbReference type="InterPro" id="IPR043519">
    <property type="entry name" value="NT_sf"/>
</dbReference>
<dbReference type="CDD" id="cd05403">
    <property type="entry name" value="NT_KNTase_like"/>
    <property type="match status" value="1"/>
</dbReference>
<dbReference type="Pfam" id="PF18765">
    <property type="entry name" value="Polbeta"/>
    <property type="match status" value="1"/>
</dbReference>
<dbReference type="Gene3D" id="3.30.460.10">
    <property type="entry name" value="Beta Polymerase, domain 2"/>
    <property type="match status" value="1"/>
</dbReference>
<gene>
    <name evidence="2" type="ORF">MNBD_CHLOROFLEXI01-4503</name>
</gene>
<dbReference type="SUPFAM" id="SSF81301">
    <property type="entry name" value="Nucleotidyltransferase"/>
    <property type="match status" value="1"/>
</dbReference>
<dbReference type="InterPro" id="IPR024700">
    <property type="entry name" value="UCP020217"/>
</dbReference>
<organism evidence="2">
    <name type="scientific">hydrothermal vent metagenome</name>
    <dbReference type="NCBI Taxonomy" id="652676"/>
    <lineage>
        <taxon>unclassified sequences</taxon>
        <taxon>metagenomes</taxon>
        <taxon>ecological metagenomes</taxon>
    </lineage>
</organism>
<reference evidence="2" key="1">
    <citation type="submission" date="2018-06" db="EMBL/GenBank/DDBJ databases">
        <authorList>
            <person name="Zhirakovskaya E."/>
        </authorList>
    </citation>
    <scope>NUCLEOTIDE SEQUENCE</scope>
</reference>
<dbReference type="PIRSF" id="PIRSF020217">
    <property type="entry name" value="UCP020217"/>
    <property type="match status" value="1"/>
</dbReference>
<protein>
    <recommendedName>
        <fullName evidence="1">Polymerase beta nucleotidyltransferase domain-containing protein</fullName>
    </recommendedName>
</protein>
<sequence length="128" mass="14691">MPTALELTREEWQPYIEAAKQRPTPAKLSMIEQQQREQLLSRVREAAKQLKVRYGVQRVILFGSLANVDWFTPNSDVDLAVEGLSTGNFWQAWQMVEEVIGDCLVDLIEVETAKESLLRAIQRYGIEL</sequence>
<evidence type="ECO:0000259" key="1">
    <source>
        <dbReference type="Pfam" id="PF18765"/>
    </source>
</evidence>
<feature type="domain" description="Polymerase beta nucleotidyltransferase" evidence="1">
    <location>
        <begin position="52"/>
        <end position="127"/>
    </location>
</feature>
<proteinExistence type="predicted"/>
<dbReference type="InterPro" id="IPR041633">
    <property type="entry name" value="Polbeta"/>
</dbReference>
<evidence type="ECO:0000313" key="2">
    <source>
        <dbReference type="EMBL" id="VAW31671.1"/>
    </source>
</evidence>
<name>A0A3B0UKK2_9ZZZZ</name>
<dbReference type="EMBL" id="UOEU01000269">
    <property type="protein sequence ID" value="VAW31671.1"/>
    <property type="molecule type" value="Genomic_DNA"/>
</dbReference>